<dbReference type="RefSeq" id="WP_192773238.1">
    <property type="nucleotide sequence ID" value="NZ_BAAASY010000023.1"/>
</dbReference>
<dbReference type="InterPro" id="IPR050900">
    <property type="entry name" value="Transposase_IS3/IS150/IS904"/>
</dbReference>
<organism evidence="3 4">
    <name type="scientific">Nonomuraea africana</name>
    <dbReference type="NCBI Taxonomy" id="46171"/>
    <lineage>
        <taxon>Bacteria</taxon>
        <taxon>Bacillati</taxon>
        <taxon>Actinomycetota</taxon>
        <taxon>Actinomycetes</taxon>
        <taxon>Streptosporangiales</taxon>
        <taxon>Streptosporangiaceae</taxon>
        <taxon>Nonomuraea</taxon>
    </lineage>
</organism>
<dbReference type="InterPro" id="IPR036397">
    <property type="entry name" value="RNaseH_sf"/>
</dbReference>
<dbReference type="PANTHER" id="PTHR46889">
    <property type="entry name" value="TRANSPOSASE INSF FOR INSERTION SEQUENCE IS3B-RELATED"/>
    <property type="match status" value="1"/>
</dbReference>
<dbReference type="Pfam" id="PF13565">
    <property type="entry name" value="HTH_32"/>
    <property type="match status" value="1"/>
</dbReference>
<evidence type="ECO:0000313" key="3">
    <source>
        <dbReference type="EMBL" id="MBE1557696.1"/>
    </source>
</evidence>
<dbReference type="Gene3D" id="3.30.420.10">
    <property type="entry name" value="Ribonuclease H-like superfamily/Ribonuclease H"/>
    <property type="match status" value="1"/>
</dbReference>
<sequence>MSVRLLYLITVRVFGWLMLLGRTQASKNVEILVLRHEVAVLRRQNGRPKPDWADRAILAALARSLPAILRAHRLVTPATLLTWHRRLLRGAWTYPHRGGRPRTSREVRDLIIRLARENPAWGYRRVQGELARLGYQVSEATVRRVLRSRRFTPVPRNLATSWRAFLRSQAKGLLACDFFHVDTIFLKRLYVLFVMEVHTRRVHILGVTSHPAGAWTAQQARNLLINLGERAASFRFLIRDRDAKFIAVFDEIFASVGITVLKTPPRTPRANCYAERWIRTVRAEVTDRMLIYGERHLRAVLDEYIDHYNGHRPHQARGQRPPDQDEQTVVPTQGRIERHKLLGGAINEYRRAA</sequence>
<dbReference type="InterPro" id="IPR001584">
    <property type="entry name" value="Integrase_cat-core"/>
</dbReference>
<reference evidence="3 4" key="1">
    <citation type="submission" date="2020-10" db="EMBL/GenBank/DDBJ databases">
        <title>Sequencing the genomes of 1000 actinobacteria strains.</title>
        <authorList>
            <person name="Klenk H.-P."/>
        </authorList>
    </citation>
    <scope>NUCLEOTIDE SEQUENCE [LARGE SCALE GENOMIC DNA]</scope>
    <source>
        <strain evidence="3 4">DSM 43748</strain>
    </source>
</reference>
<name>A0ABR9K7B3_9ACTN</name>
<dbReference type="EMBL" id="JADBEF010000001">
    <property type="protein sequence ID" value="MBE1557696.1"/>
    <property type="molecule type" value="Genomic_DNA"/>
</dbReference>
<comment type="caution">
    <text evidence="3">The sequence shown here is derived from an EMBL/GenBank/DDBJ whole genome shotgun (WGS) entry which is preliminary data.</text>
</comment>
<dbReference type="PANTHER" id="PTHR46889:SF4">
    <property type="entry name" value="TRANSPOSASE INSO FOR INSERTION SEQUENCE ELEMENT IS911B-RELATED"/>
    <property type="match status" value="1"/>
</dbReference>
<gene>
    <name evidence="3" type="ORF">H4W81_000475</name>
</gene>
<accession>A0ABR9K7B3</accession>
<dbReference type="SUPFAM" id="SSF46689">
    <property type="entry name" value="Homeodomain-like"/>
    <property type="match status" value="1"/>
</dbReference>
<keyword evidence="4" id="KW-1185">Reference proteome</keyword>
<evidence type="ECO:0000313" key="4">
    <source>
        <dbReference type="Proteomes" id="UP000661607"/>
    </source>
</evidence>
<dbReference type="InterPro" id="IPR009057">
    <property type="entry name" value="Homeodomain-like_sf"/>
</dbReference>
<evidence type="ECO:0000259" key="2">
    <source>
        <dbReference type="PROSITE" id="PS50994"/>
    </source>
</evidence>
<evidence type="ECO:0000256" key="1">
    <source>
        <dbReference type="SAM" id="MobiDB-lite"/>
    </source>
</evidence>
<feature type="region of interest" description="Disordered" evidence="1">
    <location>
        <begin position="310"/>
        <end position="330"/>
    </location>
</feature>
<dbReference type="InterPro" id="IPR012337">
    <property type="entry name" value="RNaseH-like_sf"/>
</dbReference>
<dbReference type="PROSITE" id="PS50994">
    <property type="entry name" value="INTEGRASE"/>
    <property type="match status" value="1"/>
</dbReference>
<dbReference type="SUPFAM" id="SSF53098">
    <property type="entry name" value="Ribonuclease H-like"/>
    <property type="match status" value="1"/>
</dbReference>
<protein>
    <submittedName>
        <fullName evidence="3">Transposase InsO family protein</fullName>
    </submittedName>
</protein>
<dbReference type="Pfam" id="PF13683">
    <property type="entry name" value="rve_3"/>
    <property type="match status" value="1"/>
</dbReference>
<proteinExistence type="predicted"/>
<dbReference type="Proteomes" id="UP000661607">
    <property type="component" value="Unassembled WGS sequence"/>
</dbReference>
<feature type="domain" description="Integrase catalytic" evidence="2">
    <location>
        <begin position="166"/>
        <end position="329"/>
    </location>
</feature>